<evidence type="ECO:0000256" key="2">
    <source>
        <dbReference type="ARBA" id="ARBA00022803"/>
    </source>
</evidence>
<protein>
    <recommendedName>
        <fullName evidence="4">F-box domain-containing protein</fullName>
    </recommendedName>
</protein>
<dbReference type="InterPro" id="IPR011990">
    <property type="entry name" value="TPR-like_helical_dom_sf"/>
</dbReference>
<evidence type="ECO:0000313" key="5">
    <source>
        <dbReference type="EMBL" id="OJT02744.1"/>
    </source>
</evidence>
<evidence type="ECO:0000256" key="3">
    <source>
        <dbReference type="PROSITE-ProRule" id="PRU00339"/>
    </source>
</evidence>
<dbReference type="Gene3D" id="3.80.10.10">
    <property type="entry name" value="Ribonuclease Inhibitor"/>
    <property type="match status" value="1"/>
</dbReference>
<gene>
    <name evidence="5" type="ORF">TRAPUB_6738</name>
</gene>
<dbReference type="PANTHER" id="PTHR22904">
    <property type="entry name" value="TPR REPEAT CONTAINING PROTEIN"/>
    <property type="match status" value="1"/>
</dbReference>
<dbReference type="PROSITE" id="PS50181">
    <property type="entry name" value="FBOX"/>
    <property type="match status" value="1"/>
</dbReference>
<dbReference type="SUPFAM" id="SSF81383">
    <property type="entry name" value="F-box domain"/>
    <property type="match status" value="1"/>
</dbReference>
<feature type="domain" description="F-box" evidence="4">
    <location>
        <begin position="131"/>
        <end position="181"/>
    </location>
</feature>
<proteinExistence type="predicted"/>
<dbReference type="InterPro" id="IPR001810">
    <property type="entry name" value="F-box_dom"/>
</dbReference>
<sequence length="577" mass="65481">MATFARGVKLFRDGQYQDAVDCFSEVLELGGDKFKIYDSRAAAYQKLDKLKDALRDAKSAIDLQPDKWQGYARSARVFCQARKYDAATRMVELALERMPSDLNRRREEMVLLQEEITTSQAALARAISKRTYHFGKLPVEIAAAMFSMVLEDNHQYVITLAQVCKNWRHTILDTPSFWSTLVLGNRHPKRKVKLWRERSRDRIRELAILETFADFIPTFEELRCISMDTLRSIRFDAQDLAQVFKDLPNITPSVLASLHQVVLHTPSMNFVNLTITDVPEYNWRVLELTNVLIPDYYDLACRLSQLESLSLSNCPCHGHWYDFLWFLFRNPKLARLDITAFVHDYVNGTDGPEDREKLPAVITVPSLADILIEDTDRLANAFLPSLTAPSLTTLRISQHRQRLDSCLRWLASGPAATLTTLCIHRSSVDVQALLDILPAAVALETFELTHLYGVALPVLKALGTLVEVTSPTESGAPVRRVRCPNLRKLDVSHCPDVVAWPVIALVKLRLPEAQPALSPSDDSPEVTKDAWPAVRRLESLVMDRCQDVDADKLPWLRAAVSSVSCVYLTRKTAQWRR</sequence>
<dbReference type="Proteomes" id="UP000184267">
    <property type="component" value="Unassembled WGS sequence"/>
</dbReference>
<reference evidence="5 6" key="1">
    <citation type="submission" date="2016-10" db="EMBL/GenBank/DDBJ databases">
        <title>Genome sequence of the basidiomycete white-rot fungus Trametes pubescens.</title>
        <authorList>
            <person name="Makela M.R."/>
            <person name="Granchi Z."/>
            <person name="Peng M."/>
            <person name="De Vries R.P."/>
            <person name="Grigoriev I."/>
            <person name="Riley R."/>
            <person name="Hilden K."/>
        </authorList>
    </citation>
    <scope>NUCLEOTIDE SEQUENCE [LARGE SCALE GENOMIC DNA]</scope>
    <source>
        <strain evidence="5 6">FBCC735</strain>
    </source>
</reference>
<evidence type="ECO:0000259" key="4">
    <source>
        <dbReference type="PROSITE" id="PS50181"/>
    </source>
</evidence>
<evidence type="ECO:0000256" key="1">
    <source>
        <dbReference type="ARBA" id="ARBA00022737"/>
    </source>
</evidence>
<feature type="repeat" description="TPR" evidence="3">
    <location>
        <begin position="34"/>
        <end position="67"/>
    </location>
</feature>
<dbReference type="OrthoDB" id="2423701at2759"/>
<dbReference type="Gene3D" id="1.25.40.10">
    <property type="entry name" value="Tetratricopeptide repeat domain"/>
    <property type="match status" value="1"/>
</dbReference>
<evidence type="ECO:0000313" key="6">
    <source>
        <dbReference type="Proteomes" id="UP000184267"/>
    </source>
</evidence>
<dbReference type="EMBL" id="MNAD01001650">
    <property type="protein sequence ID" value="OJT02744.1"/>
    <property type="molecule type" value="Genomic_DNA"/>
</dbReference>
<dbReference type="InterPro" id="IPR019734">
    <property type="entry name" value="TPR_rpt"/>
</dbReference>
<keyword evidence="6" id="KW-1185">Reference proteome</keyword>
<dbReference type="SUPFAM" id="SSF48452">
    <property type="entry name" value="TPR-like"/>
    <property type="match status" value="1"/>
</dbReference>
<dbReference type="Gene3D" id="1.20.1280.50">
    <property type="match status" value="1"/>
</dbReference>
<dbReference type="SMART" id="SM00028">
    <property type="entry name" value="TPR"/>
    <property type="match status" value="3"/>
</dbReference>
<dbReference type="OMA" id="FSCVYMT"/>
<dbReference type="PANTHER" id="PTHR22904:SF523">
    <property type="entry name" value="STRESS-INDUCED-PHOSPHOPROTEIN 1"/>
    <property type="match status" value="1"/>
</dbReference>
<dbReference type="PROSITE" id="PS50005">
    <property type="entry name" value="TPR"/>
    <property type="match status" value="1"/>
</dbReference>
<dbReference type="GO" id="GO:0051879">
    <property type="term" value="F:Hsp90 protein binding"/>
    <property type="evidence" value="ECO:0007669"/>
    <property type="project" value="TreeGrafter"/>
</dbReference>
<dbReference type="STRING" id="154538.A0A1M2V5A8"/>
<dbReference type="InterPro" id="IPR036047">
    <property type="entry name" value="F-box-like_dom_sf"/>
</dbReference>
<dbReference type="InterPro" id="IPR032675">
    <property type="entry name" value="LRR_dom_sf"/>
</dbReference>
<name>A0A1M2V5A8_TRAPU</name>
<keyword evidence="2 3" id="KW-0802">TPR repeat</keyword>
<keyword evidence="1" id="KW-0677">Repeat</keyword>
<dbReference type="SUPFAM" id="SSF52047">
    <property type="entry name" value="RNI-like"/>
    <property type="match status" value="1"/>
</dbReference>
<organism evidence="5 6">
    <name type="scientific">Trametes pubescens</name>
    <name type="common">White-rot fungus</name>
    <dbReference type="NCBI Taxonomy" id="154538"/>
    <lineage>
        <taxon>Eukaryota</taxon>
        <taxon>Fungi</taxon>
        <taxon>Dikarya</taxon>
        <taxon>Basidiomycota</taxon>
        <taxon>Agaricomycotina</taxon>
        <taxon>Agaricomycetes</taxon>
        <taxon>Polyporales</taxon>
        <taxon>Polyporaceae</taxon>
        <taxon>Trametes</taxon>
    </lineage>
</organism>
<accession>A0A1M2V5A8</accession>
<comment type="caution">
    <text evidence="5">The sequence shown here is derived from an EMBL/GenBank/DDBJ whole genome shotgun (WGS) entry which is preliminary data.</text>
</comment>
<dbReference type="AlphaFoldDB" id="A0A1M2V5A8"/>